<reference evidence="1" key="1">
    <citation type="submission" date="2022-08" db="EMBL/GenBank/DDBJ databases">
        <title>Genome Sequence of Fusarium decemcellulare.</title>
        <authorList>
            <person name="Buettner E."/>
        </authorList>
    </citation>
    <scope>NUCLEOTIDE SEQUENCE</scope>
    <source>
        <strain evidence="1">Babe19</strain>
    </source>
</reference>
<evidence type="ECO:0000313" key="2">
    <source>
        <dbReference type="Proteomes" id="UP001148629"/>
    </source>
</evidence>
<organism evidence="1 2">
    <name type="scientific">Fusarium decemcellulare</name>
    <dbReference type="NCBI Taxonomy" id="57161"/>
    <lineage>
        <taxon>Eukaryota</taxon>
        <taxon>Fungi</taxon>
        <taxon>Dikarya</taxon>
        <taxon>Ascomycota</taxon>
        <taxon>Pezizomycotina</taxon>
        <taxon>Sordariomycetes</taxon>
        <taxon>Hypocreomycetidae</taxon>
        <taxon>Hypocreales</taxon>
        <taxon>Nectriaceae</taxon>
        <taxon>Fusarium</taxon>
        <taxon>Fusarium decemcellulare species complex</taxon>
    </lineage>
</organism>
<name>A0ACC1RTY7_9HYPO</name>
<protein>
    <submittedName>
        <fullName evidence="1">Uncharacterized protein</fullName>
    </submittedName>
</protein>
<gene>
    <name evidence="1" type="ORF">NM208_g11523</name>
</gene>
<keyword evidence="2" id="KW-1185">Reference proteome</keyword>
<sequence length="866" mass="99111">MEVTFGAVGDFISVILVIRDIITALNDSRGSTRDYLELTESLQVLEKALKEVDEVFKDPRAPKELESLRLVALDTARQITRRATEFRERMKKYAHSLSHGGSGNPIKDTVRKLQWKLDEGDISKFRGEIVGYTASLNILLHATTMQLIKYNQTETQQCLGLMETRTTATIKQQAQNLHVFLGQVASRVNLTLQTISSMGDDLRQASRCVITIGSAVYKELRGLRALVTRLERPIIEEHFTLEDAIGRRIPIHLRTITSWDTLDHIIREQFKGRNGEHRVARHRYALQDHATHNELSRTTPWSRAFRPYQKVNMSILCNEMPNESHTAPTKSCPWCHHGCSSGEITEIQCENCGMFYTRVKEIEEIDAETQDQQLHKQTPKFGEPSFKFPPAVGCGDFFKRKRDLKDTKRSGEYRQPQKRIRSEPLNQRCGFLETKEELESESDEDDVDGLVRVRLISKQRKMKGRRAFLSYCSSGPAVFESTPPSELSAPASAKLSMTDLSREKIHMGPKSEPSVQASLETIQVREYSPEDDASECSQEEKLGLTEEKDQSIASGSESTDEEEHPAELDYILDVPDHRIIHERKFQLCKTTQYWGPIDEVQLEGLETARLFLTLLKDNRLFEAPLPENPSKILDLGTGTGIWAIEMAEYYPSAGVIGTDICAIQPEWAPPNCMFFLEDAQLEWPDFEASLDFIHIRALYGSIDNWPRLYRKAYRTLVPGGWIEHFEFDITLYSQAPEVRDDEDHIFKQWSRVLLEAMDRAGKTGRIGMDGNMRKYVEEAGFVDIVEKNYRVPCGEWMTDTKLKDIGFLNLLFWEQSLEGFALFLLKEIMGWEYTEITTFVARMHSALSDAKTQPYCLMTNVYAKKP</sequence>
<dbReference type="EMBL" id="JANRMS010001863">
    <property type="protein sequence ID" value="KAJ3525708.1"/>
    <property type="molecule type" value="Genomic_DNA"/>
</dbReference>
<comment type="caution">
    <text evidence="1">The sequence shown here is derived from an EMBL/GenBank/DDBJ whole genome shotgun (WGS) entry which is preliminary data.</text>
</comment>
<dbReference type="Proteomes" id="UP001148629">
    <property type="component" value="Unassembled WGS sequence"/>
</dbReference>
<accession>A0ACC1RTY7</accession>
<evidence type="ECO:0000313" key="1">
    <source>
        <dbReference type="EMBL" id="KAJ3525708.1"/>
    </source>
</evidence>
<proteinExistence type="predicted"/>